<keyword evidence="4" id="KW-1185">Reference proteome</keyword>
<dbReference type="Proteomes" id="UP000663879">
    <property type="component" value="Unassembled WGS sequence"/>
</dbReference>
<feature type="chain" id="PRO_5032808466" evidence="2">
    <location>
        <begin position="18"/>
        <end position="386"/>
    </location>
</feature>
<comment type="caution">
    <text evidence="3">The sequence shown here is derived from an EMBL/GenBank/DDBJ whole genome shotgun (WGS) entry which is preliminary data.</text>
</comment>
<name>A0A813M8W6_9BILA</name>
<evidence type="ECO:0000256" key="2">
    <source>
        <dbReference type="SAM" id="SignalP"/>
    </source>
</evidence>
<sequence>MILNFLLISWFTFITHAQDTNRHDATPELTISRELNIKNLIELNNLLESEIIFKNLTLTKYLVANIEFNFSHKLISKINLHVLNQMEIILKNFSTYNQKNSHEFMYKKFDLFLLSPNNSNLFHFNSSVNNRFCDKKFNKYLICYKKAINTTSHDVYILESLSFKLNKTGSLVLCTKILPKNNPDLVIFTENMCINWIAFNKTYHKLEVHNFQYKPLFIVLMYILCGSVLVPIAVFQHLDTKSRSKLKIRIEEATDCDVSEMSCSSLKKSSTKSLKKDNSNKDLLSPLIERKHSESQKVMFDLKELDEEKCDREVKHFSKIIDAADHILDDKPWLSNSSIIETYNEESFSQTQSGLFQLEDKKDQDLIKKSCSKSSLQKTVFYESNV</sequence>
<feature type="signal peptide" evidence="2">
    <location>
        <begin position="1"/>
        <end position="17"/>
    </location>
</feature>
<accession>A0A813M8W6</accession>
<feature type="transmembrane region" description="Helical" evidence="1">
    <location>
        <begin position="216"/>
        <end position="235"/>
    </location>
</feature>
<keyword evidence="1" id="KW-0472">Membrane</keyword>
<protein>
    <submittedName>
        <fullName evidence="3">Uncharacterized protein</fullName>
    </submittedName>
</protein>
<evidence type="ECO:0000256" key="1">
    <source>
        <dbReference type="SAM" id="Phobius"/>
    </source>
</evidence>
<gene>
    <name evidence="3" type="ORF">OXX778_LOCUS1055</name>
</gene>
<keyword evidence="2" id="KW-0732">Signal</keyword>
<dbReference type="EMBL" id="CAJNOC010000061">
    <property type="protein sequence ID" value="CAF0711071.1"/>
    <property type="molecule type" value="Genomic_DNA"/>
</dbReference>
<proteinExistence type="predicted"/>
<dbReference type="AlphaFoldDB" id="A0A813M8W6"/>
<keyword evidence="1" id="KW-1133">Transmembrane helix</keyword>
<organism evidence="3 4">
    <name type="scientific">Brachionus calyciflorus</name>
    <dbReference type="NCBI Taxonomy" id="104777"/>
    <lineage>
        <taxon>Eukaryota</taxon>
        <taxon>Metazoa</taxon>
        <taxon>Spiralia</taxon>
        <taxon>Gnathifera</taxon>
        <taxon>Rotifera</taxon>
        <taxon>Eurotatoria</taxon>
        <taxon>Monogononta</taxon>
        <taxon>Pseudotrocha</taxon>
        <taxon>Ploima</taxon>
        <taxon>Brachionidae</taxon>
        <taxon>Brachionus</taxon>
    </lineage>
</organism>
<evidence type="ECO:0000313" key="3">
    <source>
        <dbReference type="EMBL" id="CAF0711071.1"/>
    </source>
</evidence>
<keyword evidence="1" id="KW-0812">Transmembrane</keyword>
<dbReference type="OrthoDB" id="10574037at2759"/>
<reference evidence="3" key="1">
    <citation type="submission" date="2021-02" db="EMBL/GenBank/DDBJ databases">
        <authorList>
            <person name="Nowell W R."/>
        </authorList>
    </citation>
    <scope>NUCLEOTIDE SEQUENCE</scope>
    <source>
        <strain evidence="3">Ploen Becks lab</strain>
    </source>
</reference>
<evidence type="ECO:0000313" key="4">
    <source>
        <dbReference type="Proteomes" id="UP000663879"/>
    </source>
</evidence>